<feature type="compositionally biased region" description="Gly residues" evidence="1">
    <location>
        <begin position="64"/>
        <end position="81"/>
    </location>
</feature>
<proteinExistence type="predicted"/>
<feature type="signal peptide" evidence="2">
    <location>
        <begin position="1"/>
        <end position="32"/>
    </location>
</feature>
<protein>
    <submittedName>
        <fullName evidence="3">Lipase</fullName>
    </submittedName>
</protein>
<dbReference type="EMBL" id="JBHSQN010000002">
    <property type="protein sequence ID" value="MFC6010531.1"/>
    <property type="molecule type" value="Genomic_DNA"/>
</dbReference>
<feature type="chain" id="PRO_5045771425" evidence="2">
    <location>
        <begin position="33"/>
        <end position="81"/>
    </location>
</feature>
<sequence length="81" mass="7565">MTSRSRSRTLHTAVIAGVGALFMALSGTGAGAAPTSAPTEQDLANIISEGRQVAGSGSACTSGSGAGSGNGSGDCYGGSGS</sequence>
<evidence type="ECO:0000256" key="2">
    <source>
        <dbReference type="SAM" id="SignalP"/>
    </source>
</evidence>
<keyword evidence="2" id="KW-0732">Signal</keyword>
<gene>
    <name evidence="3" type="ORF">ACFP3H_05670</name>
</gene>
<feature type="non-terminal residue" evidence="3">
    <location>
        <position position="81"/>
    </location>
</feature>
<feature type="region of interest" description="Disordered" evidence="1">
    <location>
        <begin position="56"/>
        <end position="81"/>
    </location>
</feature>
<reference evidence="4" key="1">
    <citation type="journal article" date="2019" name="Int. J. Syst. Evol. Microbiol.">
        <title>The Global Catalogue of Microorganisms (GCM) 10K type strain sequencing project: providing services to taxonomists for standard genome sequencing and annotation.</title>
        <authorList>
            <consortium name="The Broad Institute Genomics Platform"/>
            <consortium name="The Broad Institute Genome Sequencing Center for Infectious Disease"/>
            <person name="Wu L."/>
            <person name="Ma J."/>
        </authorList>
    </citation>
    <scope>NUCLEOTIDE SEQUENCE [LARGE SCALE GENOMIC DNA]</scope>
    <source>
        <strain evidence="4">CCUG 36956</strain>
    </source>
</reference>
<dbReference type="Proteomes" id="UP001596223">
    <property type="component" value="Unassembled WGS sequence"/>
</dbReference>
<name>A0ABW1JNP1_9NOCA</name>
<organism evidence="3 4">
    <name type="scientific">Nocardia lasii</name>
    <dbReference type="NCBI Taxonomy" id="1616107"/>
    <lineage>
        <taxon>Bacteria</taxon>
        <taxon>Bacillati</taxon>
        <taxon>Actinomycetota</taxon>
        <taxon>Actinomycetes</taxon>
        <taxon>Mycobacteriales</taxon>
        <taxon>Nocardiaceae</taxon>
        <taxon>Nocardia</taxon>
    </lineage>
</organism>
<comment type="caution">
    <text evidence="3">The sequence shown here is derived from an EMBL/GenBank/DDBJ whole genome shotgun (WGS) entry which is preliminary data.</text>
</comment>
<keyword evidence="4" id="KW-1185">Reference proteome</keyword>
<accession>A0ABW1JNP1</accession>
<evidence type="ECO:0000313" key="4">
    <source>
        <dbReference type="Proteomes" id="UP001596223"/>
    </source>
</evidence>
<evidence type="ECO:0000313" key="3">
    <source>
        <dbReference type="EMBL" id="MFC6010531.1"/>
    </source>
</evidence>
<evidence type="ECO:0000256" key="1">
    <source>
        <dbReference type="SAM" id="MobiDB-lite"/>
    </source>
</evidence>